<feature type="compositionally biased region" description="Polar residues" evidence="1">
    <location>
        <begin position="61"/>
        <end position="71"/>
    </location>
</feature>
<feature type="compositionally biased region" description="Basic and acidic residues" evidence="1">
    <location>
        <begin position="11"/>
        <end position="26"/>
    </location>
</feature>
<dbReference type="AlphaFoldDB" id="A0AAD2EA85"/>
<feature type="compositionally biased region" description="Polar residues" evidence="1">
    <location>
        <begin position="108"/>
        <end position="119"/>
    </location>
</feature>
<name>A0AAD2EA85_9LAMI</name>
<proteinExistence type="predicted"/>
<feature type="compositionally biased region" description="Polar residues" evidence="1">
    <location>
        <begin position="81"/>
        <end position="92"/>
    </location>
</feature>
<gene>
    <name evidence="2" type="ORF">FPE_LOCUS29468</name>
</gene>
<evidence type="ECO:0000313" key="3">
    <source>
        <dbReference type="Proteomes" id="UP000834106"/>
    </source>
</evidence>
<organism evidence="2 3">
    <name type="scientific">Fraxinus pennsylvanica</name>
    <dbReference type="NCBI Taxonomy" id="56036"/>
    <lineage>
        <taxon>Eukaryota</taxon>
        <taxon>Viridiplantae</taxon>
        <taxon>Streptophyta</taxon>
        <taxon>Embryophyta</taxon>
        <taxon>Tracheophyta</taxon>
        <taxon>Spermatophyta</taxon>
        <taxon>Magnoliopsida</taxon>
        <taxon>eudicotyledons</taxon>
        <taxon>Gunneridae</taxon>
        <taxon>Pentapetalae</taxon>
        <taxon>asterids</taxon>
        <taxon>lamiids</taxon>
        <taxon>Lamiales</taxon>
        <taxon>Oleaceae</taxon>
        <taxon>Oleeae</taxon>
        <taxon>Fraxinus</taxon>
    </lineage>
</organism>
<accession>A0AAD2EA85</accession>
<feature type="region of interest" description="Disordered" evidence="1">
    <location>
        <begin position="61"/>
        <end position="119"/>
    </location>
</feature>
<dbReference type="Proteomes" id="UP000834106">
    <property type="component" value="Chromosome 18"/>
</dbReference>
<protein>
    <submittedName>
        <fullName evidence="2">Uncharacterized protein</fullName>
    </submittedName>
</protein>
<reference evidence="2" key="1">
    <citation type="submission" date="2023-05" db="EMBL/GenBank/DDBJ databases">
        <authorList>
            <person name="Huff M."/>
        </authorList>
    </citation>
    <scope>NUCLEOTIDE SEQUENCE</scope>
</reference>
<sequence length="119" mass="13118">MEGMGDPQGPHLEDVLLEDDRERPQEDQVTSSEITTSLTLGKFDEASRHYSKPDWVGIQDGASQVESQNSRAKLATRRANKNSTNEVQQNPPTDGYIFMPTPGLRVTSDAQSNNMGPSK</sequence>
<evidence type="ECO:0000256" key="1">
    <source>
        <dbReference type="SAM" id="MobiDB-lite"/>
    </source>
</evidence>
<keyword evidence="3" id="KW-1185">Reference proteome</keyword>
<dbReference type="EMBL" id="OU503053">
    <property type="protein sequence ID" value="CAI9782038.1"/>
    <property type="molecule type" value="Genomic_DNA"/>
</dbReference>
<feature type="region of interest" description="Disordered" evidence="1">
    <location>
        <begin position="1"/>
        <end position="36"/>
    </location>
</feature>
<evidence type="ECO:0000313" key="2">
    <source>
        <dbReference type="EMBL" id="CAI9782038.1"/>
    </source>
</evidence>
<feature type="compositionally biased region" description="Polar residues" evidence="1">
    <location>
        <begin position="27"/>
        <end position="36"/>
    </location>
</feature>